<dbReference type="InterPro" id="IPR050469">
    <property type="entry name" value="Diguanylate_Cyclase"/>
</dbReference>
<feature type="domain" description="GGDEF" evidence="5">
    <location>
        <begin position="167"/>
        <end position="303"/>
    </location>
</feature>
<dbReference type="EC" id="2.7.7.65" evidence="1"/>
<organism evidence="6 7">
    <name type="scientific">Chelatococcus asaccharovorans</name>
    <dbReference type="NCBI Taxonomy" id="28210"/>
    <lineage>
        <taxon>Bacteria</taxon>
        <taxon>Pseudomonadati</taxon>
        <taxon>Pseudomonadota</taxon>
        <taxon>Alphaproteobacteria</taxon>
        <taxon>Hyphomicrobiales</taxon>
        <taxon>Chelatococcaceae</taxon>
        <taxon>Chelatococcus</taxon>
    </lineage>
</organism>
<dbReference type="PROSITE" id="PS50887">
    <property type="entry name" value="GGDEF"/>
    <property type="match status" value="1"/>
</dbReference>
<dbReference type="GO" id="GO:0052621">
    <property type="term" value="F:diguanylate cyclase activity"/>
    <property type="evidence" value="ECO:0007669"/>
    <property type="project" value="UniProtKB-EC"/>
</dbReference>
<dbReference type="Gene3D" id="3.30.70.270">
    <property type="match status" value="1"/>
</dbReference>
<keyword evidence="3" id="KW-0597">Phosphoprotein</keyword>
<dbReference type="SUPFAM" id="SSF55073">
    <property type="entry name" value="Nucleotide cyclase"/>
    <property type="match status" value="1"/>
</dbReference>
<name>A0A2V3UD47_9HYPH</name>
<dbReference type="RefSeq" id="WP_110373317.1">
    <property type="nucleotide sequence ID" value="NZ_JAHBRY010000002.1"/>
</dbReference>
<dbReference type="GO" id="GO:0043709">
    <property type="term" value="P:cell adhesion involved in single-species biofilm formation"/>
    <property type="evidence" value="ECO:0007669"/>
    <property type="project" value="TreeGrafter"/>
</dbReference>
<dbReference type="PROSITE" id="PS50110">
    <property type="entry name" value="RESPONSE_REGULATORY"/>
    <property type="match status" value="1"/>
</dbReference>
<dbReference type="EMBL" id="QJJK01000002">
    <property type="protein sequence ID" value="PXW63146.1"/>
    <property type="molecule type" value="Genomic_DNA"/>
</dbReference>
<evidence type="ECO:0000313" key="7">
    <source>
        <dbReference type="Proteomes" id="UP000248021"/>
    </source>
</evidence>
<dbReference type="Proteomes" id="UP000248021">
    <property type="component" value="Unassembled WGS sequence"/>
</dbReference>
<comment type="caution">
    <text evidence="6">The sequence shown here is derived from an EMBL/GenBank/DDBJ whole genome shotgun (WGS) entry which is preliminary data.</text>
</comment>
<dbReference type="Pfam" id="PF00072">
    <property type="entry name" value="Response_reg"/>
    <property type="match status" value="1"/>
</dbReference>
<dbReference type="FunFam" id="3.30.70.270:FF:000001">
    <property type="entry name" value="Diguanylate cyclase domain protein"/>
    <property type="match status" value="1"/>
</dbReference>
<dbReference type="Gene3D" id="3.40.50.2300">
    <property type="match status" value="1"/>
</dbReference>
<dbReference type="SMART" id="SM00448">
    <property type="entry name" value="REC"/>
    <property type="match status" value="1"/>
</dbReference>
<protein>
    <recommendedName>
        <fullName evidence="1">diguanylate cyclase</fullName>
        <ecNumber evidence="1">2.7.7.65</ecNumber>
    </recommendedName>
</protein>
<feature type="modified residue" description="4-aspartylphosphate" evidence="3">
    <location>
        <position position="57"/>
    </location>
</feature>
<dbReference type="CDD" id="cd01949">
    <property type="entry name" value="GGDEF"/>
    <property type="match status" value="1"/>
</dbReference>
<dbReference type="InterPro" id="IPR043128">
    <property type="entry name" value="Rev_trsase/Diguanyl_cyclase"/>
</dbReference>
<dbReference type="GO" id="GO:1902201">
    <property type="term" value="P:negative regulation of bacterial-type flagellum-dependent cell motility"/>
    <property type="evidence" value="ECO:0007669"/>
    <property type="project" value="TreeGrafter"/>
</dbReference>
<dbReference type="NCBIfam" id="TIGR00254">
    <property type="entry name" value="GGDEF"/>
    <property type="match status" value="1"/>
</dbReference>
<feature type="domain" description="Response regulatory" evidence="4">
    <location>
        <begin position="8"/>
        <end position="124"/>
    </location>
</feature>
<dbReference type="PANTHER" id="PTHR45138:SF9">
    <property type="entry name" value="DIGUANYLATE CYCLASE DGCM-RELATED"/>
    <property type="match status" value="1"/>
</dbReference>
<evidence type="ECO:0000256" key="3">
    <source>
        <dbReference type="PROSITE-ProRule" id="PRU00169"/>
    </source>
</evidence>
<dbReference type="InterPro" id="IPR011006">
    <property type="entry name" value="CheY-like_superfamily"/>
</dbReference>
<evidence type="ECO:0000259" key="4">
    <source>
        <dbReference type="PROSITE" id="PS50110"/>
    </source>
</evidence>
<dbReference type="GO" id="GO:0005886">
    <property type="term" value="C:plasma membrane"/>
    <property type="evidence" value="ECO:0007669"/>
    <property type="project" value="TreeGrafter"/>
</dbReference>
<evidence type="ECO:0000256" key="1">
    <source>
        <dbReference type="ARBA" id="ARBA00012528"/>
    </source>
</evidence>
<dbReference type="InterPro" id="IPR000160">
    <property type="entry name" value="GGDEF_dom"/>
</dbReference>
<dbReference type="InterPro" id="IPR001789">
    <property type="entry name" value="Sig_transdc_resp-reg_receiver"/>
</dbReference>
<proteinExistence type="predicted"/>
<evidence type="ECO:0000259" key="5">
    <source>
        <dbReference type="PROSITE" id="PS50887"/>
    </source>
</evidence>
<reference evidence="6 7" key="1">
    <citation type="submission" date="2018-05" db="EMBL/GenBank/DDBJ databases">
        <title>Genomic Encyclopedia of Type Strains, Phase IV (KMG-IV): sequencing the most valuable type-strain genomes for metagenomic binning, comparative biology and taxonomic classification.</title>
        <authorList>
            <person name="Goeker M."/>
        </authorList>
    </citation>
    <scope>NUCLEOTIDE SEQUENCE [LARGE SCALE GENOMIC DNA]</scope>
    <source>
        <strain evidence="6 7">DSM 6462</strain>
    </source>
</reference>
<dbReference type="GO" id="GO:0000160">
    <property type="term" value="P:phosphorelay signal transduction system"/>
    <property type="evidence" value="ECO:0007669"/>
    <property type="project" value="InterPro"/>
</dbReference>
<dbReference type="SUPFAM" id="SSF52172">
    <property type="entry name" value="CheY-like"/>
    <property type="match status" value="1"/>
</dbReference>
<dbReference type="OrthoDB" id="9812260at2"/>
<dbReference type="PANTHER" id="PTHR45138">
    <property type="entry name" value="REGULATORY COMPONENTS OF SENSORY TRANSDUCTION SYSTEM"/>
    <property type="match status" value="1"/>
</dbReference>
<dbReference type="InterPro" id="IPR029787">
    <property type="entry name" value="Nucleotide_cyclase"/>
</dbReference>
<evidence type="ECO:0000256" key="2">
    <source>
        <dbReference type="ARBA" id="ARBA00034247"/>
    </source>
</evidence>
<comment type="catalytic activity">
    <reaction evidence="2">
        <text>2 GTP = 3',3'-c-di-GMP + 2 diphosphate</text>
        <dbReference type="Rhea" id="RHEA:24898"/>
        <dbReference type="ChEBI" id="CHEBI:33019"/>
        <dbReference type="ChEBI" id="CHEBI:37565"/>
        <dbReference type="ChEBI" id="CHEBI:58805"/>
        <dbReference type="EC" id="2.7.7.65"/>
    </reaction>
</comment>
<dbReference type="Pfam" id="PF00990">
    <property type="entry name" value="GGDEF"/>
    <property type="match status" value="1"/>
</dbReference>
<sequence length="303" mass="33794">MNDLTTPTVLIVDDEPMNRMALAELLSGECRLLLAKDGASALQRVADEPDISLILLDVSMPGMGGYEVLRRLRADARTADIGVIFVTGHTDERDEERGLLLGAQDYVSKPIRPAIVKARVRNYLKLAMQRRELERLSQQDSLTGIANRRHFDEELARACRHARRSQESLSLAMIDVDHFKQYNDHYGHGAGDDALRRIAHTLAGVARRPYDLVARYGGEEFVLLLPGVVDVEAVLEQARREVMQLGIAHQMSTTASVLTVSCGGIVADAGRLPKTKESLLNRADEVLYRAKREGRNRVLTERF</sequence>
<evidence type="ECO:0000313" key="6">
    <source>
        <dbReference type="EMBL" id="PXW63146.1"/>
    </source>
</evidence>
<gene>
    <name evidence="6" type="ORF">C7450_10261</name>
</gene>
<dbReference type="AlphaFoldDB" id="A0A2V3UD47"/>
<keyword evidence="7" id="KW-1185">Reference proteome</keyword>
<dbReference type="SMART" id="SM00267">
    <property type="entry name" value="GGDEF"/>
    <property type="match status" value="1"/>
</dbReference>
<accession>A0A2V3UD47</accession>